<reference evidence="1 2" key="1">
    <citation type="submission" date="2018-06" db="EMBL/GenBank/DDBJ databases">
        <authorList>
            <consortium name="Pathogen Informatics"/>
            <person name="Doyle S."/>
        </authorList>
    </citation>
    <scope>NUCLEOTIDE SEQUENCE [LARGE SCALE GENOMIC DNA]</scope>
    <source>
        <strain evidence="1 2">NCTC11388</strain>
    </source>
</reference>
<organism evidence="1 2">
    <name type="scientific">Sphingobacterium spiritivorum</name>
    <name type="common">Flavobacterium spiritivorum</name>
    <dbReference type="NCBI Taxonomy" id="258"/>
    <lineage>
        <taxon>Bacteria</taxon>
        <taxon>Pseudomonadati</taxon>
        <taxon>Bacteroidota</taxon>
        <taxon>Sphingobacteriia</taxon>
        <taxon>Sphingobacteriales</taxon>
        <taxon>Sphingobacteriaceae</taxon>
        <taxon>Sphingobacterium</taxon>
    </lineage>
</organism>
<dbReference type="AlphaFoldDB" id="A0A380C8N8"/>
<dbReference type="InterPro" id="IPR011042">
    <property type="entry name" value="6-blade_b-propeller_TolB-like"/>
</dbReference>
<dbReference type="SUPFAM" id="SSF63829">
    <property type="entry name" value="Calcium-dependent phosphotriesterase"/>
    <property type="match status" value="1"/>
</dbReference>
<evidence type="ECO:0000313" key="1">
    <source>
        <dbReference type="EMBL" id="SUJ14571.1"/>
    </source>
</evidence>
<sequence>MKNTILSLSLSFLCVTMAEAQHQLKEIWRTKEEMPVPESVLVVPDKQQLYVSLIDGGGSERDGKGGVAILHTDGTVKDKDWATGMNAPKGLGLHNNKLYVADIDHVVVVDAKSGKLLEKIPVPDATFLNDIAIDAKGTVYVSDTRLGKVFKLTNHKPEVFLEVVQSANGLLVVGDNLLVLAGPELWSVNTQTKEKQVIAEGFEHGGDGIEAVGNGDYIVTCWPGVVYYVKADGNFEKLLDVEGEFNTADLGYDARKKIVYIPTFNGNSVIAYQLD</sequence>
<protein>
    <submittedName>
        <fullName evidence="1">Gluconolactonase</fullName>
    </submittedName>
</protein>
<dbReference type="RefSeq" id="WP_115170271.1">
    <property type="nucleotide sequence ID" value="NZ_UGYW01000002.1"/>
</dbReference>
<evidence type="ECO:0000313" key="2">
    <source>
        <dbReference type="Proteomes" id="UP000254893"/>
    </source>
</evidence>
<dbReference type="Gene3D" id="2.120.10.30">
    <property type="entry name" value="TolB, C-terminal domain"/>
    <property type="match status" value="1"/>
</dbReference>
<gene>
    <name evidence="1" type="ORF">NCTC11388_02397</name>
</gene>
<name>A0A380C8N8_SPHSI</name>
<proteinExistence type="predicted"/>
<dbReference type="Proteomes" id="UP000254893">
    <property type="component" value="Unassembled WGS sequence"/>
</dbReference>
<dbReference type="EMBL" id="UGYW01000002">
    <property type="protein sequence ID" value="SUJ14571.1"/>
    <property type="molecule type" value="Genomic_DNA"/>
</dbReference>
<accession>A0A380C8N8</accession>